<protein>
    <submittedName>
        <fullName evidence="2">Uncharacterized protein</fullName>
    </submittedName>
</protein>
<dbReference type="EMBL" id="JAFEUZ010000034">
    <property type="protein sequence ID" value="KAG5468271.1"/>
    <property type="molecule type" value="Genomic_DNA"/>
</dbReference>
<reference evidence="2 3" key="1">
    <citation type="submission" date="2021-03" db="EMBL/GenBank/DDBJ databases">
        <title>Leishmania (Mundinia) martiniquensis Genome sequencing and assembly.</title>
        <authorList>
            <person name="Almutairi H."/>
            <person name="Gatherer D."/>
        </authorList>
    </citation>
    <scope>NUCLEOTIDE SEQUENCE [LARGE SCALE GENOMIC DNA]</scope>
    <source>
        <strain evidence="2">LSCM1</strain>
    </source>
</reference>
<evidence type="ECO:0000313" key="2">
    <source>
        <dbReference type="EMBL" id="KAG5468271.1"/>
    </source>
</evidence>
<keyword evidence="3" id="KW-1185">Reference proteome</keyword>
<dbReference type="KEGG" id="lmat:92512346"/>
<gene>
    <name evidence="2" type="ORF">LSCM1_02249</name>
</gene>
<evidence type="ECO:0000313" key="3">
    <source>
        <dbReference type="Proteomes" id="UP000673552"/>
    </source>
</evidence>
<organism evidence="2 3">
    <name type="scientific">Leishmania martiniquensis</name>
    <dbReference type="NCBI Taxonomy" id="1580590"/>
    <lineage>
        <taxon>Eukaryota</taxon>
        <taxon>Discoba</taxon>
        <taxon>Euglenozoa</taxon>
        <taxon>Kinetoplastea</taxon>
        <taxon>Metakinetoplastina</taxon>
        <taxon>Trypanosomatida</taxon>
        <taxon>Trypanosomatidae</taxon>
        <taxon>Leishmaniinae</taxon>
        <taxon>Leishmania</taxon>
    </lineage>
</organism>
<dbReference type="Proteomes" id="UP000673552">
    <property type="component" value="Chromosome 34"/>
</dbReference>
<dbReference type="RefSeq" id="XP_067175209.1">
    <property type="nucleotide sequence ID" value="XM_067319834.1"/>
</dbReference>
<dbReference type="OrthoDB" id="272578at2759"/>
<comment type="caution">
    <text evidence="2">The sequence shown here is derived from an EMBL/GenBank/DDBJ whole genome shotgun (WGS) entry which is preliminary data.</text>
</comment>
<sequence>MQQVFREATSGGREGKPFIHFPLPTRAEERKRSRSPGETTTAERSNAANSLGTSLTPRERSALCRFIEYGSQPTPPSSWFYHNAEQRSTAAQLFAHRLEPSCFAGAPEHRWCFVALRQAMSLLCEVIRQDSAEVFLRTPSPLDAVAGETAASAEASTAPARVTTLELYCRFQALELELEDATLRTEAVAQRDGVPESVRLQRQCDVDETVKCIERSLNALEGTLVQMLLGNLVDVTVMDASRVDMSAAPPLEYVARMLLEVPSVLQSVRWPAQFLCDSTASSKGDCAGTKNTEAVESSSTSSLEQALLRFGSTARTDTAMSPLLEQFGGAATSLALRSLLDLCQRDVWNLLGVAAASPISRLAALEKLAAAASSDSTRAGRPSRPALDVENFAFKDILVRAWNGDYGRLGLRRLFFEVQVLFYKCAMHVQAKSKQAGGGNGATLGDVHRLWTTWHLTLQKHTAAFLAKLGTTELSAGEVLGVSSLADSCEVMRQHAVPASERAEVQVVALRVIAKLQAVDTKGWFAVPAFDMVNIDFTSVRYWISSPIFGRKSKREAYRSLCRALEHMVDRCVQKYGPAHAFSDVITNVRQKLVDVSRTEGLL</sequence>
<accession>A0A836G5A3</accession>
<name>A0A836G5A3_9TRYP</name>
<dbReference type="GeneID" id="92512346"/>
<evidence type="ECO:0000256" key="1">
    <source>
        <dbReference type="SAM" id="MobiDB-lite"/>
    </source>
</evidence>
<proteinExistence type="predicted"/>
<dbReference type="AlphaFoldDB" id="A0A836G5A3"/>
<feature type="compositionally biased region" description="Polar residues" evidence="1">
    <location>
        <begin position="36"/>
        <end position="54"/>
    </location>
</feature>
<feature type="region of interest" description="Disordered" evidence="1">
    <location>
        <begin position="1"/>
        <end position="54"/>
    </location>
</feature>